<keyword evidence="6 9" id="KW-0812">Transmembrane</keyword>
<keyword evidence="3 9" id="KW-0813">Transport</keyword>
<dbReference type="InterPro" id="IPR004764">
    <property type="entry name" value="MdtF-like"/>
</dbReference>
<dbReference type="FunFam" id="3.30.2090.10:FF:000001">
    <property type="entry name" value="Efflux pump membrane transporter"/>
    <property type="match status" value="1"/>
</dbReference>
<dbReference type="Proteomes" id="UP000035287">
    <property type="component" value="Plasmid p2"/>
</dbReference>
<accession>A0A0G3XNR1</accession>
<feature type="transmembrane region" description="Helical" evidence="9">
    <location>
        <begin position="550"/>
        <end position="567"/>
    </location>
</feature>
<dbReference type="EMBL" id="CP011772">
    <property type="protein sequence ID" value="AKM12193.1"/>
    <property type="molecule type" value="Genomic_DNA"/>
</dbReference>
<protein>
    <recommendedName>
        <fullName evidence="9">Efflux pump membrane transporter</fullName>
    </recommendedName>
</protein>
<feature type="transmembrane region" description="Helical" evidence="9">
    <location>
        <begin position="976"/>
        <end position="997"/>
    </location>
</feature>
<dbReference type="PANTHER" id="PTHR32063:SF13">
    <property type="entry name" value="MULTIDRUG EFFLUX PUMP SUBUNIT ACRB-RELATED"/>
    <property type="match status" value="1"/>
</dbReference>
<feature type="transmembrane region" description="Helical" evidence="9">
    <location>
        <begin position="1009"/>
        <end position="1035"/>
    </location>
</feature>
<geneLocation type="plasmid" evidence="10 11">
    <name>p2</name>
</geneLocation>
<dbReference type="SUPFAM" id="SSF82866">
    <property type="entry name" value="Multidrug efflux transporter AcrB transmembrane domain"/>
    <property type="match status" value="2"/>
</dbReference>
<evidence type="ECO:0000313" key="11">
    <source>
        <dbReference type="Proteomes" id="UP000035287"/>
    </source>
</evidence>
<dbReference type="GO" id="GO:0042910">
    <property type="term" value="F:xenobiotic transmembrane transporter activity"/>
    <property type="evidence" value="ECO:0007669"/>
    <property type="project" value="TreeGrafter"/>
</dbReference>
<comment type="similarity">
    <text evidence="2 9">Belongs to the resistance-nodulation-cell division (RND) (TC 2.A.6) family.</text>
</comment>
<evidence type="ECO:0000313" key="10">
    <source>
        <dbReference type="EMBL" id="AKM12193.1"/>
    </source>
</evidence>
<feature type="transmembrane region" description="Helical" evidence="9">
    <location>
        <begin position="470"/>
        <end position="497"/>
    </location>
</feature>
<organism evidence="10 11">
    <name type="scientific">Croceicoccus naphthovorans</name>
    <dbReference type="NCBI Taxonomy" id="1348774"/>
    <lineage>
        <taxon>Bacteria</taxon>
        <taxon>Pseudomonadati</taxon>
        <taxon>Pseudomonadota</taxon>
        <taxon>Alphaproteobacteria</taxon>
        <taxon>Sphingomonadales</taxon>
        <taxon>Erythrobacteraceae</taxon>
        <taxon>Croceicoccus</taxon>
    </lineage>
</organism>
<dbReference type="Gene3D" id="3.30.2090.10">
    <property type="entry name" value="Multidrug efflux transporter AcrB TolC docking domain, DN and DC subdomains"/>
    <property type="match status" value="2"/>
</dbReference>
<dbReference type="PANTHER" id="PTHR32063">
    <property type="match status" value="1"/>
</dbReference>
<evidence type="ECO:0000256" key="3">
    <source>
        <dbReference type="ARBA" id="ARBA00022448"/>
    </source>
</evidence>
<evidence type="ECO:0000256" key="6">
    <source>
        <dbReference type="ARBA" id="ARBA00022692"/>
    </source>
</evidence>
<keyword evidence="10" id="KW-0614">Plasmid</keyword>
<dbReference type="Gene3D" id="1.20.1640.10">
    <property type="entry name" value="Multidrug efflux transporter AcrB transmembrane domain"/>
    <property type="match status" value="2"/>
</dbReference>
<dbReference type="FunFam" id="3.30.70.1430:FF:000002">
    <property type="entry name" value="Efflux pump membrane transporter"/>
    <property type="match status" value="1"/>
</dbReference>
<comment type="caution">
    <text evidence="9">Lacks conserved residue(s) required for the propagation of feature annotation.</text>
</comment>
<feature type="transmembrane region" description="Helical" evidence="9">
    <location>
        <begin position="366"/>
        <end position="390"/>
    </location>
</feature>
<dbReference type="PRINTS" id="PR00702">
    <property type="entry name" value="ACRIFLAVINRP"/>
</dbReference>
<evidence type="ECO:0000256" key="2">
    <source>
        <dbReference type="ARBA" id="ARBA00010942"/>
    </source>
</evidence>
<dbReference type="GO" id="GO:0009636">
    <property type="term" value="P:response to toxic substance"/>
    <property type="evidence" value="ECO:0007669"/>
    <property type="project" value="UniProtKB-ARBA"/>
</dbReference>
<evidence type="ECO:0000256" key="1">
    <source>
        <dbReference type="ARBA" id="ARBA00004429"/>
    </source>
</evidence>
<dbReference type="AlphaFoldDB" id="A0A0G3XNR1"/>
<dbReference type="NCBIfam" id="NF000282">
    <property type="entry name" value="RND_permease_1"/>
    <property type="match status" value="1"/>
</dbReference>
<evidence type="ECO:0000256" key="7">
    <source>
        <dbReference type="ARBA" id="ARBA00022989"/>
    </source>
</evidence>
<reference evidence="10 11" key="1">
    <citation type="submission" date="2015-06" db="EMBL/GenBank/DDBJ databases">
        <authorList>
            <person name="Zeng Y."/>
            <person name="Huang Y."/>
        </authorList>
    </citation>
    <scope>NUCLEOTIDE SEQUENCE [LARGE SCALE GENOMIC DNA]</scope>
    <source>
        <strain evidence="10 11">PQ-2</strain>
        <plasmid evidence="11">Plasmid p2</plasmid>
    </source>
</reference>
<dbReference type="GO" id="GO:0015562">
    <property type="term" value="F:efflux transmembrane transporter activity"/>
    <property type="evidence" value="ECO:0007669"/>
    <property type="project" value="InterPro"/>
</dbReference>
<feature type="transmembrane region" description="Helical" evidence="9">
    <location>
        <begin position="882"/>
        <end position="899"/>
    </location>
</feature>
<keyword evidence="7 9" id="KW-1133">Transmembrane helix</keyword>
<dbReference type="FunFam" id="1.20.1640.10:FF:000001">
    <property type="entry name" value="Efflux pump membrane transporter"/>
    <property type="match status" value="1"/>
</dbReference>
<dbReference type="SUPFAM" id="SSF82714">
    <property type="entry name" value="Multidrug efflux transporter AcrB TolC docking domain, DN and DC subdomains"/>
    <property type="match status" value="2"/>
</dbReference>
<dbReference type="Pfam" id="PF00873">
    <property type="entry name" value="ACR_tran"/>
    <property type="match status" value="1"/>
</dbReference>
<comment type="subcellular location">
    <subcellularLocation>
        <location evidence="1 9">Cell inner membrane</location>
        <topology evidence="1 9">Multi-pass membrane protein</topology>
    </subcellularLocation>
</comment>
<evidence type="ECO:0000256" key="8">
    <source>
        <dbReference type="ARBA" id="ARBA00023136"/>
    </source>
</evidence>
<dbReference type="InterPro" id="IPR027463">
    <property type="entry name" value="AcrB_DN_DC_subdom"/>
</dbReference>
<dbReference type="OrthoDB" id="9807350at2"/>
<keyword evidence="4" id="KW-1003">Cell membrane</keyword>
<feature type="transmembrane region" description="Helical" evidence="9">
    <location>
        <begin position="438"/>
        <end position="458"/>
    </location>
</feature>
<dbReference type="Gene3D" id="3.30.70.1320">
    <property type="entry name" value="Multidrug efflux transporter AcrB pore domain like"/>
    <property type="match status" value="1"/>
</dbReference>
<feature type="transmembrane region" description="Helical" evidence="9">
    <location>
        <begin position="340"/>
        <end position="359"/>
    </location>
</feature>
<dbReference type="GO" id="GO:0005886">
    <property type="term" value="C:plasma membrane"/>
    <property type="evidence" value="ECO:0007669"/>
    <property type="project" value="UniProtKB-SubCell"/>
</dbReference>
<evidence type="ECO:0000256" key="9">
    <source>
        <dbReference type="RuleBase" id="RU364070"/>
    </source>
</evidence>
<dbReference type="PATRIC" id="fig|1348774.3.peg.3972"/>
<keyword evidence="8 9" id="KW-0472">Membrane</keyword>
<feature type="transmembrane region" description="Helical" evidence="9">
    <location>
        <begin position="906"/>
        <end position="926"/>
    </location>
</feature>
<evidence type="ECO:0000256" key="4">
    <source>
        <dbReference type="ARBA" id="ARBA00022475"/>
    </source>
</evidence>
<feature type="transmembrane region" description="Helical" evidence="9">
    <location>
        <begin position="932"/>
        <end position="955"/>
    </location>
</feature>
<evidence type="ECO:0000256" key="5">
    <source>
        <dbReference type="ARBA" id="ARBA00022519"/>
    </source>
</evidence>
<dbReference type="InterPro" id="IPR001036">
    <property type="entry name" value="Acrflvin-R"/>
</dbReference>
<keyword evidence="11" id="KW-1185">Reference proteome</keyword>
<gene>
    <name evidence="10" type="ORF">AB433_18830</name>
</gene>
<dbReference type="NCBIfam" id="TIGR00915">
    <property type="entry name" value="2A0602"/>
    <property type="match status" value="1"/>
</dbReference>
<proteinExistence type="inferred from homology"/>
<name>A0A0G3XNR1_9SPHN</name>
<keyword evidence="5 9" id="KW-0997">Cell inner membrane</keyword>
<sequence>MSRFFIDRPIFAWVLAIVLMLAGAIALRSLAVAQFPSIAPPTVQIMGSYPGADAETLENTTTKVIEQQLKGIDNLRYFTSSSDGAGNLTVTLTFEQGADPDIAQVQVQNKLAQATPMLPQEVQQLGLRVTKSSSTFLMIMAVYADDGIHDQNDAGDFIASTLQDRLSRLTGVGDTQLLGAQYAMRIWLDPYKMANLSITTADILSAIRAQNAQVSAGQVGGAPSPGGQVLNATITAQSRLQTVDEFREIMLRNNSDGSVVRLADVARVELGIETYGFRGKFNGHPAAAVGINLAPGANALNTVEAIKAELDTLSDDFPAWVKYEFPVDNSTFVELSVEQVIYTLIEAVVLVFLVMFLFLQNWRATLIPTIAIPVVLLGSIAILALAGFTINTLTLFGMVLAIGLLVDDAIVVVENVERLIHTEQLSPKEAARRSMDEISGALVGVGLVLSAVFIPMAFFGGSTGVIFRQFSITIASAMALSVLVALILTPALCASILKPSTNGHNPERSRTGLAGLSDRFFNWFNTTFDRGVSHYGGALGKVERRWGQSMAIYALVVVGMAVIFLRLPSGFLPDEDQGTIINQVYLPAGSTIEETERTLARARAHYITEEGDNVANVFTLAGFGFAGQGQNVGMIFVDMRDWSEREGSENGVAAVAQRANMAFQKITSGMIIAFAPPAVRELGNASGFEVQLVDRAGLGHRKMTEARNQFLGLASTDPRLSQVRPNGLDDTPQLKLDVDQAAAGSFGVAQSDINATISTAMGGTYVNDFIDRDRVKKVFVQADAQFRTSPESIGAFHVRGNSGTMAPISAFATTEWAQGPAKLERFNGVSSIQIVGAPAPGVSTGEAMEAVEELATQLPDGVGIEWSGISYEERTSGGQAPAVYALSMLIVFLCLAALYESWSVPVAVMLVVPLGVLGAVVAATLAGLNNDIYLQVGIITTIGVSAKNAILIVEFAEEKMRQGLSPVQAALEAGKLRLRPILMTSLAFTFGVLPLALSTGAGAGGQNAIGWAVVGGMVSATVLAIFFVPLFFTVVKRVFRQHQEHLIAGRDGDEPDMPREA</sequence>
<dbReference type="KEGG" id="cna:AB433_18830"/>
<dbReference type="RefSeq" id="WP_047824630.1">
    <property type="nucleotide sequence ID" value="NZ_CP011772.1"/>
</dbReference>
<dbReference type="FunFam" id="3.30.70.1430:FF:000001">
    <property type="entry name" value="Efflux pump membrane transporter"/>
    <property type="match status" value="1"/>
</dbReference>
<dbReference type="SUPFAM" id="SSF82693">
    <property type="entry name" value="Multidrug efflux transporter AcrB pore domain, PN1, PN2, PC1 and PC2 subdomains"/>
    <property type="match status" value="3"/>
</dbReference>
<dbReference type="Gene3D" id="3.30.70.1430">
    <property type="entry name" value="Multidrug efflux transporter AcrB pore domain"/>
    <property type="match status" value="2"/>
</dbReference>
<dbReference type="Gene3D" id="3.30.70.1440">
    <property type="entry name" value="Multidrug efflux transporter AcrB pore domain"/>
    <property type="match status" value="1"/>
</dbReference>